<name>Q89XV3_BRADU</name>
<dbReference type="PATRIC" id="fig|224911.44.peg.8722"/>
<reference evidence="3" key="1">
    <citation type="journal article" date="2002" name="DNA Res.">
        <title>Complete genomic sequence of nitrogen-fixing symbiotic bacterium Bradyrhizobium japonicum USDA110.</title>
        <authorList>
            <person name="Kaneko T."/>
            <person name="Nakamura Y."/>
            <person name="Sato S."/>
            <person name="Minamisawa K."/>
            <person name="Uchiumi T."/>
            <person name="Sasamoto S."/>
            <person name="Watanabe A."/>
            <person name="Idesawa K."/>
            <person name="Iriguchi M."/>
            <person name="Kawashima K."/>
            <person name="Kohara M."/>
            <person name="Matsumoto M."/>
            <person name="Shimpo S."/>
            <person name="Tsuruoka H."/>
            <person name="Wada T."/>
            <person name="Yamada M."/>
            <person name="Tabata S."/>
        </authorList>
    </citation>
    <scope>NUCLEOTIDE SEQUENCE [LARGE SCALE GENOMIC DNA]</scope>
    <source>
        <strain evidence="3">JCM 10833 / BCRC 13528 / IAM 13628 / NBRC 14792 / USDA 110</strain>
    </source>
</reference>
<organism evidence="2 3">
    <name type="scientific">Bradyrhizobium diazoefficiens (strain JCM 10833 / BCRC 13528 / IAM 13628 / NBRC 14792 / USDA 110)</name>
    <dbReference type="NCBI Taxonomy" id="224911"/>
    <lineage>
        <taxon>Bacteria</taxon>
        <taxon>Pseudomonadati</taxon>
        <taxon>Pseudomonadota</taxon>
        <taxon>Alphaproteobacteria</taxon>
        <taxon>Hyphomicrobiales</taxon>
        <taxon>Nitrobacteraceae</taxon>
        <taxon>Bradyrhizobium</taxon>
    </lineage>
</organism>
<dbReference type="EnsemblBacteria" id="BAC45467">
    <property type="protein sequence ID" value="BAC45467"/>
    <property type="gene ID" value="BAC45467"/>
</dbReference>
<dbReference type="InParanoid" id="Q89XV3"/>
<feature type="region of interest" description="Disordered" evidence="1">
    <location>
        <begin position="181"/>
        <end position="200"/>
    </location>
</feature>
<dbReference type="HOGENOM" id="CLU_1253940_0_0_5"/>
<sequence length="220" mass="24687">MFRLSRDFPICISHVVGFLINNQGLCANQEVKTRVHSWIRSILAIHLPQGHNFEVAWSLVAAGVLRIKLEASDVPTDSAFPGSIIIALFGLLWERNLIGFSLSRWDWRGVLRAQGTFGENWLLLYEAVRRGWTKDRKLISHANGHTLLALALKENVAFLRDDVLDARRINLDRRTFRPKAASGDLKGSLPQVTKGAPKRTTPVFLHRGSDSIADLYEGVP</sequence>
<dbReference type="EMBL" id="BA000040">
    <property type="protein sequence ID" value="BAC45467.1"/>
    <property type="molecule type" value="Genomic_DNA"/>
</dbReference>
<dbReference type="KEGG" id="bja:bll0202"/>
<accession>Q89XV3</accession>
<keyword evidence="3" id="KW-1185">Reference proteome</keyword>
<gene>
    <name evidence="2" type="ordered locus">bll0202</name>
</gene>
<proteinExistence type="predicted"/>
<evidence type="ECO:0000313" key="3">
    <source>
        <dbReference type="Proteomes" id="UP000002526"/>
    </source>
</evidence>
<evidence type="ECO:0000256" key="1">
    <source>
        <dbReference type="SAM" id="MobiDB-lite"/>
    </source>
</evidence>
<dbReference type="Proteomes" id="UP000002526">
    <property type="component" value="Chromosome"/>
</dbReference>
<protein>
    <submittedName>
        <fullName evidence="2">Bll0202 protein</fullName>
    </submittedName>
</protein>
<dbReference type="AlphaFoldDB" id="Q89XV3"/>
<evidence type="ECO:0000313" key="2">
    <source>
        <dbReference type="EMBL" id="BAC45467.1"/>
    </source>
</evidence>